<keyword evidence="4 6" id="KW-0378">Hydrolase</keyword>
<dbReference type="AlphaFoldDB" id="A0A9D2UI19"/>
<comment type="catalytic activity">
    <reaction evidence="1 4">
        <text>adenosine 3',5'-bisphosphate + H2O = AMP + phosphate</text>
        <dbReference type="Rhea" id="RHEA:10040"/>
        <dbReference type="ChEBI" id="CHEBI:15377"/>
        <dbReference type="ChEBI" id="CHEBI:43474"/>
        <dbReference type="ChEBI" id="CHEBI:58343"/>
        <dbReference type="ChEBI" id="CHEBI:456215"/>
        <dbReference type="EC" id="3.1.3.7"/>
    </reaction>
</comment>
<feature type="binding site" evidence="4">
    <location>
        <position position="232"/>
    </location>
    <ligand>
        <name>substrate</name>
    </ligand>
</feature>
<gene>
    <name evidence="4 6" type="primary">cysQ</name>
    <name evidence="6" type="ORF">IAA93_03765</name>
</gene>
<dbReference type="HAMAP" id="MF_02095">
    <property type="entry name" value="CysQ"/>
    <property type="match status" value="1"/>
</dbReference>
<feature type="binding site" evidence="4">
    <location>
        <position position="70"/>
    </location>
    <ligand>
        <name>substrate</name>
    </ligand>
</feature>
<keyword evidence="4" id="KW-1003">Cell membrane</keyword>
<reference evidence="6" key="2">
    <citation type="submission" date="2021-04" db="EMBL/GenBank/DDBJ databases">
        <authorList>
            <person name="Gilroy R."/>
        </authorList>
    </citation>
    <scope>NUCLEOTIDE SEQUENCE</scope>
    <source>
        <strain evidence="6">MalCec1-1739</strain>
    </source>
</reference>
<evidence type="ECO:0000256" key="1">
    <source>
        <dbReference type="ARBA" id="ARBA00001625"/>
    </source>
</evidence>
<dbReference type="Pfam" id="PF00459">
    <property type="entry name" value="Inositol_P"/>
    <property type="match status" value="1"/>
</dbReference>
<dbReference type="PANTHER" id="PTHR43028">
    <property type="entry name" value="3'(2'),5'-BISPHOSPHATE NUCLEOTIDASE 1"/>
    <property type="match status" value="1"/>
</dbReference>
<comment type="caution">
    <text evidence="6">The sequence shown here is derived from an EMBL/GenBank/DDBJ whole genome shotgun (WGS) entry which is preliminary data.</text>
</comment>
<evidence type="ECO:0000256" key="2">
    <source>
        <dbReference type="ARBA" id="ARBA00022723"/>
    </source>
</evidence>
<dbReference type="GO" id="GO:0000287">
    <property type="term" value="F:magnesium ion binding"/>
    <property type="evidence" value="ECO:0007669"/>
    <property type="project" value="UniProtKB-UniRule"/>
</dbReference>
<feature type="binding site" evidence="4 5">
    <location>
        <position position="90"/>
    </location>
    <ligand>
        <name>Mg(2+)</name>
        <dbReference type="ChEBI" id="CHEBI:18420"/>
        <label>2</label>
    </ligand>
</feature>
<feature type="binding site" evidence="5">
    <location>
        <position position="232"/>
    </location>
    <ligand>
        <name>Mg(2+)</name>
        <dbReference type="ChEBI" id="CHEBI:18420"/>
        <label>1</label>
        <note>catalytic</note>
    </ligand>
</feature>
<dbReference type="PROSITE" id="PS00629">
    <property type="entry name" value="IMP_1"/>
    <property type="match status" value="1"/>
</dbReference>
<feature type="binding site" evidence="4">
    <location>
        <position position="232"/>
    </location>
    <ligand>
        <name>Mg(2+)</name>
        <dbReference type="ChEBI" id="CHEBI:18420"/>
        <label>2</label>
    </ligand>
</feature>
<comment type="subcellular location">
    <subcellularLocation>
        <location evidence="4">Cell membrane</location>
        <topology evidence="4">Peripheral membrane protein</topology>
        <orientation evidence="4">Cytoplasmic side</orientation>
    </subcellularLocation>
</comment>
<evidence type="ECO:0000256" key="4">
    <source>
        <dbReference type="HAMAP-Rule" id="MF_02095"/>
    </source>
</evidence>
<dbReference type="Proteomes" id="UP000787625">
    <property type="component" value="Unassembled WGS sequence"/>
</dbReference>
<dbReference type="CDD" id="cd01638">
    <property type="entry name" value="CysQ"/>
    <property type="match status" value="1"/>
</dbReference>
<comment type="similarity">
    <text evidence="4">Belongs to the inositol monophosphatase superfamily. CysQ family.</text>
</comment>
<organism evidence="6 7">
    <name type="scientific">Candidatus Avibacteroides avistercoris</name>
    <dbReference type="NCBI Taxonomy" id="2840690"/>
    <lineage>
        <taxon>Bacteria</taxon>
        <taxon>Pseudomonadati</taxon>
        <taxon>Bacteroidota</taxon>
        <taxon>Bacteroidia</taxon>
        <taxon>Bacteroidales</taxon>
        <taxon>Bacteroidaceae</taxon>
        <taxon>Bacteroidaceae incertae sedis</taxon>
        <taxon>Candidatus Avibacteroides</taxon>
    </lineage>
</organism>
<accession>A0A9D2UI19</accession>
<dbReference type="PANTHER" id="PTHR43028:SF5">
    <property type="entry name" value="3'(2'),5'-BISPHOSPHATE NUCLEOTIDASE 1"/>
    <property type="match status" value="1"/>
</dbReference>
<keyword evidence="4" id="KW-0472">Membrane</keyword>
<evidence type="ECO:0000256" key="5">
    <source>
        <dbReference type="PIRSR" id="PIRSR600760-2"/>
    </source>
</evidence>
<dbReference type="InterPro" id="IPR050725">
    <property type="entry name" value="CysQ/Inositol_MonoPase"/>
</dbReference>
<dbReference type="InterPro" id="IPR006240">
    <property type="entry name" value="CysQ"/>
</dbReference>
<dbReference type="Gene3D" id="3.30.540.10">
    <property type="entry name" value="Fructose-1,6-Bisphosphatase, subunit A, domain 1"/>
    <property type="match status" value="1"/>
</dbReference>
<dbReference type="NCBIfam" id="TIGR01331">
    <property type="entry name" value="bisphos_cysQ"/>
    <property type="match status" value="1"/>
</dbReference>
<dbReference type="EC" id="3.1.3.7" evidence="4"/>
<dbReference type="GO" id="GO:0005886">
    <property type="term" value="C:plasma membrane"/>
    <property type="evidence" value="ECO:0007669"/>
    <property type="project" value="UniProtKB-SubCell"/>
</dbReference>
<dbReference type="EMBL" id="DWUP01000077">
    <property type="protein sequence ID" value="HJD52828.1"/>
    <property type="molecule type" value="Genomic_DNA"/>
</dbReference>
<dbReference type="SUPFAM" id="SSF56655">
    <property type="entry name" value="Carbohydrate phosphatase"/>
    <property type="match status" value="1"/>
</dbReference>
<protein>
    <recommendedName>
        <fullName evidence="4">3'(2'),5'-bisphosphate nucleotidase CysQ</fullName>
        <ecNumber evidence="4">3.1.3.7</ecNumber>
    </recommendedName>
    <alternativeName>
        <fullName evidence="4">3'(2'),5-bisphosphonucleoside 3'(2')-phosphohydrolase</fullName>
    </alternativeName>
    <alternativeName>
        <fullName evidence="4">3'-phosphoadenosine 5'-phosphate phosphatase</fullName>
        <shortName evidence="4">PAP phosphatase</shortName>
    </alternativeName>
</protein>
<dbReference type="InterPro" id="IPR000760">
    <property type="entry name" value="Inositol_monophosphatase-like"/>
</dbReference>
<feature type="binding site" evidence="4">
    <location>
        <position position="90"/>
    </location>
    <ligand>
        <name>Mg(2+)</name>
        <dbReference type="ChEBI" id="CHEBI:18420"/>
        <label>1</label>
    </ligand>
</feature>
<evidence type="ECO:0000313" key="6">
    <source>
        <dbReference type="EMBL" id="HJD52828.1"/>
    </source>
</evidence>
<reference evidence="6" key="1">
    <citation type="journal article" date="2021" name="PeerJ">
        <title>Extensive microbial diversity within the chicken gut microbiome revealed by metagenomics and culture.</title>
        <authorList>
            <person name="Gilroy R."/>
            <person name="Ravi A."/>
            <person name="Getino M."/>
            <person name="Pursley I."/>
            <person name="Horton D.L."/>
            <person name="Alikhan N.F."/>
            <person name="Baker D."/>
            <person name="Gharbi K."/>
            <person name="Hall N."/>
            <person name="Watson M."/>
            <person name="Adriaenssens E.M."/>
            <person name="Foster-Nyarko E."/>
            <person name="Jarju S."/>
            <person name="Secka A."/>
            <person name="Antonio M."/>
            <person name="Oren A."/>
            <person name="Chaudhuri R.R."/>
            <person name="La Ragione R."/>
            <person name="Hildebrand F."/>
            <person name="Pallen M.J."/>
        </authorList>
    </citation>
    <scope>NUCLEOTIDE SEQUENCE</scope>
    <source>
        <strain evidence="6">MalCec1-1739</strain>
    </source>
</reference>
<dbReference type="InterPro" id="IPR020583">
    <property type="entry name" value="Inositol_monoP_metal-BS"/>
</dbReference>
<proteinExistence type="inferred from homology"/>
<dbReference type="PRINTS" id="PR00377">
    <property type="entry name" value="IMPHPHTASES"/>
</dbReference>
<dbReference type="GO" id="GO:0050427">
    <property type="term" value="P:3'-phosphoadenosine 5'-phosphosulfate metabolic process"/>
    <property type="evidence" value="ECO:0007669"/>
    <property type="project" value="TreeGrafter"/>
</dbReference>
<comment type="function">
    <text evidence="4">Converts adenosine-3',5'-bisphosphate (PAP) to AMP.</text>
</comment>
<feature type="binding site" evidence="5">
    <location>
        <position position="70"/>
    </location>
    <ligand>
        <name>Mg(2+)</name>
        <dbReference type="ChEBI" id="CHEBI:18420"/>
        <label>1</label>
        <note>catalytic</note>
    </ligand>
</feature>
<dbReference type="GO" id="GO:0000103">
    <property type="term" value="P:sulfate assimilation"/>
    <property type="evidence" value="ECO:0007669"/>
    <property type="project" value="TreeGrafter"/>
</dbReference>
<comment type="cofactor">
    <cofactor evidence="4 5">
        <name>Mg(2+)</name>
        <dbReference type="ChEBI" id="CHEBI:18420"/>
    </cofactor>
</comment>
<dbReference type="FunFam" id="3.40.190.80:FF:000005">
    <property type="entry name" value="3'(2'),5'-bisphosphate nucleotidase CysQ"/>
    <property type="match status" value="1"/>
</dbReference>
<name>A0A9D2UI19_9BACT</name>
<feature type="binding site" evidence="4">
    <location>
        <position position="92"/>
    </location>
    <ligand>
        <name>Mg(2+)</name>
        <dbReference type="ChEBI" id="CHEBI:18420"/>
        <label>1</label>
    </ligand>
</feature>
<feature type="binding site" evidence="4">
    <location>
        <begin position="92"/>
        <end position="95"/>
    </location>
    <ligand>
        <name>substrate</name>
    </ligand>
</feature>
<dbReference type="GO" id="GO:0008441">
    <property type="term" value="F:3'(2'),5'-bisphosphate nucleotidase activity"/>
    <property type="evidence" value="ECO:0007669"/>
    <property type="project" value="UniProtKB-UniRule"/>
</dbReference>
<keyword evidence="2 4" id="KW-0479">Metal-binding</keyword>
<evidence type="ECO:0000256" key="3">
    <source>
        <dbReference type="ARBA" id="ARBA00022842"/>
    </source>
</evidence>
<feature type="binding site" evidence="4">
    <location>
        <position position="70"/>
    </location>
    <ligand>
        <name>Mg(2+)</name>
        <dbReference type="ChEBI" id="CHEBI:18420"/>
        <label>1</label>
    </ligand>
</feature>
<evidence type="ECO:0000313" key="7">
    <source>
        <dbReference type="Proteomes" id="UP000787625"/>
    </source>
</evidence>
<sequence length="280" mass="30596">MEKTKQDFLLLAANASLEAGRAIMAVYDNKEADFHIELKPDDSPLTVADKESNRIIVPRLSTTGLPVLSEESKIVPYEERQSWQKLWIVDPLDGTKEFIKRNGEFTVNIALVESHTPVMGVIYVPALKELYWGIVGHGAGKITQCGYDRPFADTGSLLNASTPLPCKRDGRGMVVVASRSHLNDATQQFINDLASRHGDISTVSKGSSLKFCLVAEGNADIYPRFAPTMEWDTAAGQAIAMAAGCKVTLADMSGTLSYNRADLLNPSFIVYNSKLNLGTR</sequence>
<feature type="binding site" evidence="5">
    <location>
        <position position="92"/>
    </location>
    <ligand>
        <name>Mg(2+)</name>
        <dbReference type="ChEBI" id="CHEBI:18420"/>
        <label>1</label>
        <note>catalytic</note>
    </ligand>
</feature>
<keyword evidence="3 4" id="KW-0460">Magnesium</keyword>
<dbReference type="Gene3D" id="3.40.190.80">
    <property type="match status" value="1"/>
</dbReference>
<feature type="binding site" evidence="4 5">
    <location>
        <position position="93"/>
    </location>
    <ligand>
        <name>Mg(2+)</name>
        <dbReference type="ChEBI" id="CHEBI:18420"/>
        <label>2</label>
    </ligand>
</feature>